<proteinExistence type="predicted"/>
<dbReference type="OrthoDB" id="9781032at2"/>
<dbReference type="Gene3D" id="3.40.630.10">
    <property type="entry name" value="Zn peptidases"/>
    <property type="match status" value="2"/>
</dbReference>
<dbReference type="InterPro" id="IPR036264">
    <property type="entry name" value="Bact_exopeptidase_dim_dom"/>
</dbReference>
<dbReference type="GO" id="GO:0016805">
    <property type="term" value="F:dipeptidase activity"/>
    <property type="evidence" value="ECO:0007669"/>
    <property type="project" value="TreeGrafter"/>
</dbReference>
<sequence>MSTEYEQSAASAIAAAWIEANRGRLGAASDRIWELAEPGLCEVESAEVLIALLAEAGFTIDRGAAGFESGFVARFGTTGPIIGLSCEYDATPGELQDAVPHAADRPGRTAGFTDLHNGIGVASAGAACAIARALSTGGLPGRIVVLGTPAEKLCVGKPFFARDGHLDGLDAVVAWHPRKYSTVEWDDGPGVQLGAVFGFAGRTTYAARPWDGVNALDAVVLMDVILKYIKDRLPASIRASVSRIIVDGGLHPTSVPATAQAWYVHRAADLDGIRQVSDLVTRAAESAAHATGAVMTRDVVSATRPWLPNHALAESAWRGLQEAGAPRFSEAAKAFGREVMRNVGREVLAEPFDETLTDPSARAGLDFAGGADDVNEFCWHAPTARIYVAHGLVGDHLPNWARSAFTGIDAAHSTVITAARAMAFTVLRLLQNPHELQAAAAEFRDRIESAGRIPVQLPADARPPLETVGMPPFVAHHLLRASDARRGADSR</sequence>
<dbReference type="PANTHER" id="PTHR30575">
    <property type="entry name" value="PEPTIDASE M20"/>
    <property type="match status" value="1"/>
</dbReference>
<comment type="caution">
    <text evidence="1">The sequence shown here is derived from an EMBL/GenBank/DDBJ whole genome shotgun (WGS) entry which is preliminary data.</text>
</comment>
<dbReference type="GO" id="GO:0046657">
    <property type="term" value="P:folic acid catabolic process"/>
    <property type="evidence" value="ECO:0007669"/>
    <property type="project" value="TreeGrafter"/>
</dbReference>
<dbReference type="PANTHER" id="PTHR30575:SF0">
    <property type="entry name" value="XAA-ARG DIPEPTIDASE"/>
    <property type="match status" value="1"/>
</dbReference>
<dbReference type="InterPro" id="IPR052030">
    <property type="entry name" value="Peptidase_M20/M20A_hydrolases"/>
</dbReference>
<reference evidence="1 2" key="1">
    <citation type="submission" date="2017-11" db="EMBL/GenBank/DDBJ databases">
        <title>Genomic Encyclopedia of Archaeal and Bacterial Type Strains, Phase II (KMG-II): From Individual Species to Whole Genera.</title>
        <authorList>
            <person name="Goeker M."/>
        </authorList>
    </citation>
    <scope>NUCLEOTIDE SEQUENCE [LARGE SCALE GENOMIC DNA]</scope>
    <source>
        <strain evidence="1 2">DSM 25625</strain>
    </source>
</reference>
<dbReference type="GO" id="GO:0071713">
    <property type="term" value="F:para-aminobenzoyl-glutamate hydrolase activity"/>
    <property type="evidence" value="ECO:0007669"/>
    <property type="project" value="TreeGrafter"/>
</dbReference>
<dbReference type="GO" id="GO:0005737">
    <property type="term" value="C:cytoplasm"/>
    <property type="evidence" value="ECO:0007669"/>
    <property type="project" value="TreeGrafter"/>
</dbReference>
<evidence type="ECO:0000313" key="1">
    <source>
        <dbReference type="EMBL" id="PJJ63607.1"/>
    </source>
</evidence>
<organism evidence="1 2">
    <name type="scientific">Compostimonas suwonensis</name>
    <dbReference type="NCBI Taxonomy" id="1048394"/>
    <lineage>
        <taxon>Bacteria</taxon>
        <taxon>Bacillati</taxon>
        <taxon>Actinomycetota</taxon>
        <taxon>Actinomycetes</taxon>
        <taxon>Micrococcales</taxon>
        <taxon>Microbacteriaceae</taxon>
        <taxon>Compostimonas</taxon>
    </lineage>
</organism>
<dbReference type="EMBL" id="PGFB01000002">
    <property type="protein sequence ID" value="PJJ63607.1"/>
    <property type="molecule type" value="Genomic_DNA"/>
</dbReference>
<dbReference type="AlphaFoldDB" id="A0A2M9BZT9"/>
<gene>
    <name evidence="1" type="ORF">CLV54_1277</name>
</gene>
<accession>A0A2M9BZT9</accession>
<name>A0A2M9BZT9_9MICO</name>
<protein>
    <submittedName>
        <fullName evidence="1">Aminobenzoyl-glutamate utilization protein B</fullName>
    </submittedName>
</protein>
<dbReference type="SUPFAM" id="SSF53187">
    <property type="entry name" value="Zn-dependent exopeptidases"/>
    <property type="match status" value="1"/>
</dbReference>
<dbReference type="SUPFAM" id="SSF55031">
    <property type="entry name" value="Bacterial exopeptidase dimerisation domain"/>
    <property type="match status" value="1"/>
</dbReference>
<keyword evidence="2" id="KW-1185">Reference proteome</keyword>
<dbReference type="Proteomes" id="UP000230161">
    <property type="component" value="Unassembled WGS sequence"/>
</dbReference>
<dbReference type="RefSeq" id="WP_157802836.1">
    <property type="nucleotide sequence ID" value="NZ_PGFB01000002.1"/>
</dbReference>
<evidence type="ECO:0000313" key="2">
    <source>
        <dbReference type="Proteomes" id="UP000230161"/>
    </source>
</evidence>
<dbReference type="Gene3D" id="3.30.70.360">
    <property type="match status" value="1"/>
</dbReference>